<dbReference type="InterPro" id="IPR011613">
    <property type="entry name" value="GH15-like"/>
</dbReference>
<gene>
    <name evidence="4" type="ORF">R2D22_05785</name>
</gene>
<dbReference type="InterPro" id="IPR012341">
    <property type="entry name" value="6hp_glycosidase-like_sf"/>
</dbReference>
<evidence type="ECO:0000313" key="5">
    <source>
        <dbReference type="Proteomes" id="UP001301731"/>
    </source>
</evidence>
<dbReference type="Proteomes" id="UP001301731">
    <property type="component" value="Chromosome"/>
</dbReference>
<evidence type="ECO:0000313" key="4">
    <source>
        <dbReference type="EMBL" id="WOX20926.1"/>
    </source>
</evidence>
<accession>A0ABZ0LNA9</accession>
<sequence length="616" mass="67752">MAGRIEDYALIGDLETAALVGNDGAVDWWCAPRFDSPALFAALLGTEENGSWRLAPAAGGRCGRRSYLGDSLVLESVWESISGTVAVTDFMPPREGPPRIVRIVRGIAGRVPMHGELRVRFNHGSVVPWTRKTDPRTVVAVAGPDAAYLFADGGAELTVTKERTSIDFTVSAGESISFALDWTPSHAGPPARTDAGRALSGTLGFWRDWTAQCRYQGPWRDAVMRSLITLKALTYEPTGGMVAAVTASLPERVGGERNWDYRFCWLRDSTFTLSCLLRSGFQHEAIAWKDWLERAIAGEPADLQTLYGVEGRRNLPETLADWLPGYEGSAPVRFGNAAVDQFQLDVYGEVLNTLYSAVRAGIAIGEHEWSLVAGLMDYLEKCWREPDEGIWEVRGPRRHFVHSKVMTWVAADRALRLARVAGLRGSAQRWRALRREVRDDVCRRGWSAEQQSFVQYYGGSRLDSTALLMPRLGFLPADDPRVLATLAALRRLDDGGFLLRYADVPGAAVHEVDGLTGGEGAFLACTFWYADALAMAGRETEARAAFERVLAVRNDVGLLSEEWDPAAGRQLGNTPQALSHVALVNTAFTLYGTRRTDRRPRSAARRERPLASAAPN</sequence>
<feature type="domain" description="Trehalase-like N-terminal" evidence="3">
    <location>
        <begin position="2"/>
        <end position="164"/>
    </location>
</feature>
<dbReference type="PANTHER" id="PTHR31616">
    <property type="entry name" value="TREHALASE"/>
    <property type="match status" value="1"/>
</dbReference>
<dbReference type="InterPro" id="IPR008928">
    <property type="entry name" value="6-hairpin_glycosidase_sf"/>
</dbReference>
<dbReference type="PANTHER" id="PTHR31616:SF0">
    <property type="entry name" value="GLUCAN 1,4-ALPHA-GLUCOSIDASE"/>
    <property type="match status" value="1"/>
</dbReference>
<feature type="region of interest" description="Disordered" evidence="1">
    <location>
        <begin position="595"/>
        <end position="616"/>
    </location>
</feature>
<dbReference type="Gene3D" id="1.50.10.10">
    <property type="match status" value="1"/>
</dbReference>
<dbReference type="GO" id="GO:0016787">
    <property type="term" value="F:hydrolase activity"/>
    <property type="evidence" value="ECO:0007669"/>
    <property type="project" value="UniProtKB-KW"/>
</dbReference>
<evidence type="ECO:0000259" key="3">
    <source>
        <dbReference type="Pfam" id="PF19291"/>
    </source>
</evidence>
<feature type="domain" description="GH15-like" evidence="2">
    <location>
        <begin position="220"/>
        <end position="587"/>
    </location>
</feature>
<keyword evidence="4" id="KW-0378">Hydrolase</keyword>
<proteinExistence type="predicted"/>
<evidence type="ECO:0000256" key="1">
    <source>
        <dbReference type="SAM" id="MobiDB-lite"/>
    </source>
</evidence>
<evidence type="ECO:0000259" key="2">
    <source>
        <dbReference type="Pfam" id="PF00723"/>
    </source>
</evidence>
<protein>
    <submittedName>
        <fullName evidence="4">Glycoside hydrolase family 15 protein</fullName>
    </submittedName>
</protein>
<dbReference type="Pfam" id="PF19291">
    <property type="entry name" value="TREH_N"/>
    <property type="match status" value="1"/>
</dbReference>
<dbReference type="Pfam" id="PF00723">
    <property type="entry name" value="Glyco_hydro_15"/>
    <property type="match status" value="1"/>
</dbReference>
<organism evidence="4 5">
    <name type="scientific">Streptomyces solicathayae</name>
    <dbReference type="NCBI Taxonomy" id="3081768"/>
    <lineage>
        <taxon>Bacteria</taxon>
        <taxon>Bacillati</taxon>
        <taxon>Actinomycetota</taxon>
        <taxon>Actinomycetes</taxon>
        <taxon>Kitasatosporales</taxon>
        <taxon>Streptomycetaceae</taxon>
        <taxon>Streptomyces</taxon>
    </lineage>
</organism>
<name>A0ABZ0LNA9_9ACTN</name>
<reference evidence="4 5" key="1">
    <citation type="submission" date="2023-10" db="EMBL/GenBank/DDBJ databases">
        <title>The genome sequence of Streptomyces sp. HUAS YS2.</title>
        <authorList>
            <person name="Mo P."/>
        </authorList>
    </citation>
    <scope>NUCLEOTIDE SEQUENCE [LARGE SCALE GENOMIC DNA]</scope>
    <source>
        <strain evidence="4 5">HUAS YS2</strain>
    </source>
</reference>
<dbReference type="EMBL" id="CP137573">
    <property type="protein sequence ID" value="WOX20926.1"/>
    <property type="molecule type" value="Genomic_DNA"/>
</dbReference>
<dbReference type="InterPro" id="IPR045582">
    <property type="entry name" value="Trehalase-like_N"/>
</dbReference>
<keyword evidence="5" id="KW-1185">Reference proteome</keyword>
<dbReference type="SUPFAM" id="SSF48208">
    <property type="entry name" value="Six-hairpin glycosidases"/>
    <property type="match status" value="1"/>
</dbReference>
<dbReference type="RefSeq" id="WP_318101679.1">
    <property type="nucleotide sequence ID" value="NZ_CP137573.1"/>
</dbReference>